<keyword evidence="2" id="KW-1185">Reference proteome</keyword>
<sequence>MDPNVAMVSAYVRPPLPSQVFHEADGTPFVYGERWGCGDPPEESYSRVSHPERFAPLHDVADALVEHLANTYDVQVREGDGPGENRGAVVRRACVLTPASAAAAPLTLLWTDHPSVVLRAGLLAEDISPACGCDACDEPLEAQVEDLEEYVLGVAAGHLTEWVRGRVTWVGFRLEAVDGHRSGESRSDMSSAAVRDARHRLAALPAGRWQPWPLKDRLTEP</sequence>
<dbReference type="EMBL" id="BAABGN010000012">
    <property type="protein sequence ID" value="GAA4428917.1"/>
    <property type="molecule type" value="Genomic_DNA"/>
</dbReference>
<evidence type="ECO:0000313" key="2">
    <source>
        <dbReference type="Proteomes" id="UP001500622"/>
    </source>
</evidence>
<name>A0ABP8LH94_9MICO</name>
<accession>A0ABP8LH94</accession>
<evidence type="ECO:0000313" key="1">
    <source>
        <dbReference type="EMBL" id="GAA4428917.1"/>
    </source>
</evidence>
<proteinExistence type="predicted"/>
<comment type="caution">
    <text evidence="1">The sequence shown here is derived from an EMBL/GenBank/DDBJ whole genome shotgun (WGS) entry which is preliminary data.</text>
</comment>
<evidence type="ECO:0008006" key="3">
    <source>
        <dbReference type="Google" id="ProtNLM"/>
    </source>
</evidence>
<organism evidence="1 2">
    <name type="scientific">Georgenia halophila</name>
    <dbReference type="NCBI Taxonomy" id="620889"/>
    <lineage>
        <taxon>Bacteria</taxon>
        <taxon>Bacillati</taxon>
        <taxon>Actinomycetota</taxon>
        <taxon>Actinomycetes</taxon>
        <taxon>Micrococcales</taxon>
        <taxon>Bogoriellaceae</taxon>
        <taxon>Georgenia</taxon>
    </lineage>
</organism>
<dbReference type="Pfam" id="PF19736">
    <property type="entry name" value="DUF6226"/>
    <property type="match status" value="1"/>
</dbReference>
<reference evidence="2" key="1">
    <citation type="journal article" date="2019" name="Int. J. Syst. Evol. Microbiol.">
        <title>The Global Catalogue of Microorganisms (GCM) 10K type strain sequencing project: providing services to taxonomists for standard genome sequencing and annotation.</title>
        <authorList>
            <consortium name="The Broad Institute Genomics Platform"/>
            <consortium name="The Broad Institute Genome Sequencing Center for Infectious Disease"/>
            <person name="Wu L."/>
            <person name="Ma J."/>
        </authorList>
    </citation>
    <scope>NUCLEOTIDE SEQUENCE [LARGE SCALE GENOMIC DNA]</scope>
    <source>
        <strain evidence="2">JCM 17810</strain>
    </source>
</reference>
<dbReference type="InterPro" id="IPR045773">
    <property type="entry name" value="DUF6226"/>
</dbReference>
<gene>
    <name evidence="1" type="ORF">GCM10023169_30640</name>
</gene>
<dbReference type="Proteomes" id="UP001500622">
    <property type="component" value="Unassembled WGS sequence"/>
</dbReference>
<protein>
    <recommendedName>
        <fullName evidence="3">DUF4838 domain-containing protein</fullName>
    </recommendedName>
</protein>